<feature type="compositionally biased region" description="Pro residues" evidence="1">
    <location>
        <begin position="47"/>
        <end position="59"/>
    </location>
</feature>
<protein>
    <submittedName>
        <fullName evidence="3">Uncharacterized protein</fullName>
    </submittedName>
</protein>
<evidence type="ECO:0000313" key="3">
    <source>
        <dbReference type="RefSeq" id="XP_025849252.2"/>
    </source>
</evidence>
<feature type="compositionally biased region" description="Polar residues" evidence="1">
    <location>
        <begin position="64"/>
        <end position="85"/>
    </location>
</feature>
<accession>A0A3Q7RT61</accession>
<dbReference type="Proteomes" id="UP001652641">
    <property type="component" value="Chromosome 13"/>
</dbReference>
<feature type="compositionally biased region" description="Low complexity" evidence="1">
    <location>
        <begin position="224"/>
        <end position="237"/>
    </location>
</feature>
<proteinExistence type="predicted"/>
<organism evidence="2 3">
    <name type="scientific">Vulpes vulpes</name>
    <name type="common">Red fox</name>
    <dbReference type="NCBI Taxonomy" id="9627"/>
    <lineage>
        <taxon>Eukaryota</taxon>
        <taxon>Metazoa</taxon>
        <taxon>Chordata</taxon>
        <taxon>Craniata</taxon>
        <taxon>Vertebrata</taxon>
        <taxon>Euteleostomi</taxon>
        <taxon>Mammalia</taxon>
        <taxon>Eutheria</taxon>
        <taxon>Laurasiatheria</taxon>
        <taxon>Carnivora</taxon>
        <taxon>Caniformia</taxon>
        <taxon>Canidae</taxon>
        <taxon>Vulpes</taxon>
    </lineage>
</organism>
<gene>
    <name evidence="3" type="primary">LOC112915983</name>
</gene>
<dbReference type="RefSeq" id="XP_025849252.2">
    <property type="nucleotide sequence ID" value="XM_025993467.2"/>
</dbReference>
<dbReference type="KEGG" id="vvp:112915983"/>
<sequence>MATQVTTPLYCRHWLQSSAGAEPGLVGRSAHGLRERSAMKQGVSFPSPQPPPHPTPPHPTTTTRASFGETSSRAANAETASSRSLSYPHPEGWGARPPSAAHTKFLPADSRGRETGTRGAHCPPPCRLRPRFPALWTPRPGQSVAAAAPSPAAGGGAAVAATSATASDCGCSQRGPGPEHSQLMANDVRPRALSRLPVASRASPGDRQAAPAALRNQRFPPALPRRSSPLSACPEQE</sequence>
<dbReference type="GeneID" id="112915983"/>
<dbReference type="AlphaFoldDB" id="A0A3Q7RT61"/>
<feature type="compositionally biased region" description="Low complexity" evidence="1">
    <location>
        <begin position="143"/>
        <end position="167"/>
    </location>
</feature>
<feature type="region of interest" description="Disordered" evidence="1">
    <location>
        <begin position="21"/>
        <end position="237"/>
    </location>
</feature>
<reference key="1">
    <citation type="submission" date="2019-01" db="UniProtKB">
        <authorList>
            <consortium name="RefSeq"/>
        </authorList>
    </citation>
    <scope>IDENTIFICATION</scope>
</reference>
<name>A0A3Q7RT61_VULVU</name>
<evidence type="ECO:0000256" key="1">
    <source>
        <dbReference type="SAM" id="MobiDB-lite"/>
    </source>
</evidence>
<reference evidence="3" key="2">
    <citation type="submission" date="2025-08" db="UniProtKB">
        <authorList>
            <consortium name="RefSeq"/>
        </authorList>
    </citation>
    <scope>IDENTIFICATION</scope>
    <source>
        <tissue evidence="3">Cell line</tissue>
    </source>
</reference>
<keyword evidence="2" id="KW-1185">Reference proteome</keyword>
<evidence type="ECO:0000313" key="2">
    <source>
        <dbReference type="Proteomes" id="UP001652641"/>
    </source>
</evidence>